<comment type="caution">
    <text evidence="6">The sequence shown here is derived from an EMBL/GenBank/DDBJ whole genome shotgun (WGS) entry which is preliminary data.</text>
</comment>
<dbReference type="EMBL" id="NBWU01000002">
    <property type="protein sequence ID" value="PCE64912.1"/>
    <property type="molecule type" value="Genomic_DNA"/>
</dbReference>
<dbReference type="PANTHER" id="PTHR34220:SF7">
    <property type="entry name" value="SENSOR HISTIDINE KINASE YPDA"/>
    <property type="match status" value="1"/>
</dbReference>
<feature type="domain" description="Signal transduction histidine kinase internal region" evidence="5">
    <location>
        <begin position="410"/>
        <end position="490"/>
    </location>
</feature>
<dbReference type="InterPro" id="IPR010559">
    <property type="entry name" value="Sig_transdc_His_kin_internal"/>
</dbReference>
<evidence type="ECO:0000256" key="1">
    <source>
        <dbReference type="PROSITE-ProRule" id="PRU00339"/>
    </source>
</evidence>
<feature type="coiled-coil region" evidence="2">
    <location>
        <begin position="380"/>
        <end position="407"/>
    </location>
</feature>
<dbReference type="Pfam" id="PF06580">
    <property type="entry name" value="His_kinase"/>
    <property type="match status" value="1"/>
</dbReference>
<accession>A0A2A4GAY5</accession>
<evidence type="ECO:0000256" key="3">
    <source>
        <dbReference type="SAM" id="Phobius"/>
    </source>
</evidence>
<sequence>MSLKHLASFLGAVLFSFVTLGQDFDSLQTQYQSYTTKDSTRVNLLLRLAKAYTTRDIGKQPALLNEAKAISQQIHYALGEAKALSALSKYHVTKGELDQALTQALQARQLYSKLNYDTGFIEVNNVIARVYRTEGLYEKALALHMENLKIGQKGPVNANLAGLFFYVGKTYESMEKNDSALYYYQQAKQVSEKTKFDVGIAISNGAIGHIYNNAENFKAALPYLNYTLEQARRQKHTTNIAAATFSLAKTYEGLDDLNKALSHNSEAIAIYEAQGNNKVLVDCYENQARFLFHTGQAEAAYGYLRKREQIQDSIFAAEKLEYIGELETQYETQKKEEAIKALAQERQIQELRLKQQRFLLIGLVAFFLILAIVLTLFSRQRKLKLERKAITNELAETKKRLALEQQSRYSELKALRSQMNPHFIFNALNSIQEYIMVNERKLARKYLGKFADLMRMYLGQSQEKWITLEEEVSTLRLYMELEALRFEDSLSYNIQIDKGIDMYQKIPSLLLQPYVENAFKHGLLHKKGARKLHIEISTVLNGIQISIEDNGVGRQKSEEINSMRNPGHRSFASTATKNRLQLINMDQNLPITEEIIDLFNEKSEAMGTRVNLKIPLALAPETGELLWEDQNLKS</sequence>
<evidence type="ECO:0000256" key="4">
    <source>
        <dbReference type="SAM" id="SignalP"/>
    </source>
</evidence>
<dbReference type="Proteomes" id="UP000219559">
    <property type="component" value="Unassembled WGS sequence"/>
</dbReference>
<dbReference type="RefSeq" id="WP_097440192.1">
    <property type="nucleotide sequence ID" value="NZ_KZ300476.1"/>
</dbReference>
<dbReference type="OrthoDB" id="6190788at2"/>
<feature type="transmembrane region" description="Helical" evidence="3">
    <location>
        <begin position="358"/>
        <end position="378"/>
    </location>
</feature>
<dbReference type="Gene3D" id="3.30.565.10">
    <property type="entry name" value="Histidine kinase-like ATPase, C-terminal domain"/>
    <property type="match status" value="1"/>
</dbReference>
<protein>
    <recommendedName>
        <fullName evidence="5">Signal transduction histidine kinase internal region domain-containing protein</fullName>
    </recommendedName>
</protein>
<dbReference type="GO" id="GO:0000155">
    <property type="term" value="F:phosphorelay sensor kinase activity"/>
    <property type="evidence" value="ECO:0007669"/>
    <property type="project" value="InterPro"/>
</dbReference>
<dbReference type="InterPro" id="IPR011990">
    <property type="entry name" value="TPR-like_helical_dom_sf"/>
</dbReference>
<evidence type="ECO:0000313" key="6">
    <source>
        <dbReference type="EMBL" id="PCE64912.1"/>
    </source>
</evidence>
<feature type="chain" id="PRO_5012449710" description="Signal transduction histidine kinase internal region domain-containing protein" evidence="4">
    <location>
        <begin position="22"/>
        <end position="634"/>
    </location>
</feature>
<organism evidence="6 7">
    <name type="scientific">Sediminicola luteus</name>
    <dbReference type="NCBI Taxonomy" id="319238"/>
    <lineage>
        <taxon>Bacteria</taxon>
        <taxon>Pseudomonadati</taxon>
        <taxon>Bacteroidota</taxon>
        <taxon>Flavobacteriia</taxon>
        <taxon>Flavobacteriales</taxon>
        <taxon>Flavobacteriaceae</taxon>
        <taxon>Sediminicola</taxon>
    </lineage>
</organism>
<dbReference type="SUPFAM" id="SSF55874">
    <property type="entry name" value="ATPase domain of HSP90 chaperone/DNA topoisomerase II/histidine kinase"/>
    <property type="match status" value="1"/>
</dbReference>
<dbReference type="PANTHER" id="PTHR34220">
    <property type="entry name" value="SENSOR HISTIDINE KINASE YPDA"/>
    <property type="match status" value="1"/>
</dbReference>
<proteinExistence type="predicted"/>
<keyword evidence="4" id="KW-0732">Signal</keyword>
<dbReference type="SMART" id="SM00028">
    <property type="entry name" value="TPR"/>
    <property type="match status" value="6"/>
</dbReference>
<dbReference type="Pfam" id="PF13424">
    <property type="entry name" value="TPR_12"/>
    <property type="match status" value="1"/>
</dbReference>
<dbReference type="Gene3D" id="1.25.40.10">
    <property type="entry name" value="Tetratricopeptide repeat domain"/>
    <property type="match status" value="1"/>
</dbReference>
<dbReference type="InterPro" id="IPR050640">
    <property type="entry name" value="Bact_2-comp_sensor_kinase"/>
</dbReference>
<keyword evidence="2" id="KW-0175">Coiled coil</keyword>
<gene>
    <name evidence="6" type="ORF">B7P33_07045</name>
</gene>
<dbReference type="InterPro" id="IPR036890">
    <property type="entry name" value="HATPase_C_sf"/>
</dbReference>
<keyword evidence="3" id="KW-0812">Transmembrane</keyword>
<evidence type="ECO:0000259" key="5">
    <source>
        <dbReference type="Pfam" id="PF06580"/>
    </source>
</evidence>
<dbReference type="SUPFAM" id="SSF48452">
    <property type="entry name" value="TPR-like"/>
    <property type="match status" value="2"/>
</dbReference>
<keyword evidence="3" id="KW-1133">Transmembrane helix</keyword>
<keyword evidence="3" id="KW-0472">Membrane</keyword>
<feature type="repeat" description="TPR" evidence="1">
    <location>
        <begin position="161"/>
        <end position="194"/>
    </location>
</feature>
<dbReference type="InterPro" id="IPR019734">
    <property type="entry name" value="TPR_rpt"/>
</dbReference>
<feature type="signal peptide" evidence="4">
    <location>
        <begin position="1"/>
        <end position="21"/>
    </location>
</feature>
<dbReference type="PROSITE" id="PS50005">
    <property type="entry name" value="TPR"/>
    <property type="match status" value="1"/>
</dbReference>
<name>A0A2A4GAY5_9FLAO</name>
<evidence type="ECO:0000313" key="7">
    <source>
        <dbReference type="Proteomes" id="UP000219559"/>
    </source>
</evidence>
<evidence type="ECO:0000256" key="2">
    <source>
        <dbReference type="SAM" id="Coils"/>
    </source>
</evidence>
<reference evidence="6 7" key="1">
    <citation type="submission" date="2017-04" db="EMBL/GenBank/DDBJ databases">
        <title>A new member of the family Flavobacteriaceae isolated from ascidians.</title>
        <authorList>
            <person name="Chen L."/>
        </authorList>
    </citation>
    <scope>NUCLEOTIDE SEQUENCE [LARGE SCALE GENOMIC DNA]</scope>
    <source>
        <strain evidence="6 7">HQA918</strain>
    </source>
</reference>
<keyword evidence="1" id="KW-0802">TPR repeat</keyword>
<dbReference type="AlphaFoldDB" id="A0A2A4GAY5"/>
<dbReference type="GO" id="GO:0016020">
    <property type="term" value="C:membrane"/>
    <property type="evidence" value="ECO:0007669"/>
    <property type="project" value="InterPro"/>
</dbReference>
<keyword evidence="7" id="KW-1185">Reference proteome</keyword>